<dbReference type="Pfam" id="PF13649">
    <property type="entry name" value="Methyltransf_25"/>
    <property type="match status" value="1"/>
</dbReference>
<name>A0A858RC30_9PROT</name>
<dbReference type="KEGG" id="acru:HHL28_14525"/>
<feature type="domain" description="Methyltransferase" evidence="1">
    <location>
        <begin position="13"/>
        <end position="98"/>
    </location>
</feature>
<evidence type="ECO:0000259" key="1">
    <source>
        <dbReference type="Pfam" id="PF13649"/>
    </source>
</evidence>
<dbReference type="AlphaFoldDB" id="A0A858RC30"/>
<evidence type="ECO:0000313" key="3">
    <source>
        <dbReference type="Proteomes" id="UP000501891"/>
    </source>
</evidence>
<keyword evidence="3" id="KW-1185">Reference proteome</keyword>
<protein>
    <submittedName>
        <fullName evidence="2">Class I SAM-dependent methyltransferase</fullName>
    </submittedName>
</protein>
<dbReference type="Proteomes" id="UP000501891">
    <property type="component" value="Chromosome"/>
</dbReference>
<gene>
    <name evidence="2" type="ORF">HHL28_14525</name>
</gene>
<proteinExistence type="predicted"/>
<dbReference type="SUPFAM" id="SSF53335">
    <property type="entry name" value="S-adenosyl-L-methionine-dependent methyltransferases"/>
    <property type="match status" value="1"/>
</dbReference>
<reference evidence="2" key="1">
    <citation type="submission" date="2020-04" db="EMBL/GenBank/DDBJ databases">
        <title>A desert anoxygenic phototrophic bacterium fixes CO2 using RubisCO under aerobic conditions.</title>
        <authorList>
            <person name="Tang K."/>
        </authorList>
    </citation>
    <scope>NUCLEOTIDE SEQUENCE [LARGE SCALE GENOMIC DNA]</scope>
    <source>
        <strain evidence="2">MIMtkB3</strain>
    </source>
</reference>
<sequence length="180" mass="19111">MRFAPLVRRGGAVLDLACGSGRHLRLFHGRGHPVVGLDLDLRGLADLAGTPGVELVQADLENGSPFPLAGRRFAAIVVANYLHRPLFPALLDALEPGGLLLYETFAMGNQRLGRPSNPSFLLRAGELLEVARGRLHVLAFEQGEVSSPKAAVVQRLAAVNDLSPAPDLSGDPEPRPLPAP</sequence>
<keyword evidence="2" id="KW-0489">Methyltransferase</keyword>
<dbReference type="InterPro" id="IPR041698">
    <property type="entry name" value="Methyltransf_25"/>
</dbReference>
<dbReference type="InterPro" id="IPR029063">
    <property type="entry name" value="SAM-dependent_MTases_sf"/>
</dbReference>
<dbReference type="GO" id="GO:0032259">
    <property type="term" value="P:methylation"/>
    <property type="evidence" value="ECO:0007669"/>
    <property type="project" value="UniProtKB-KW"/>
</dbReference>
<accession>A0A858RC30</accession>
<keyword evidence="2" id="KW-0808">Transferase</keyword>
<dbReference type="GO" id="GO:0008168">
    <property type="term" value="F:methyltransferase activity"/>
    <property type="evidence" value="ECO:0007669"/>
    <property type="project" value="UniProtKB-KW"/>
</dbReference>
<dbReference type="Gene3D" id="3.40.50.150">
    <property type="entry name" value="Vaccinia Virus protein VP39"/>
    <property type="match status" value="1"/>
</dbReference>
<dbReference type="CDD" id="cd02440">
    <property type="entry name" value="AdoMet_MTases"/>
    <property type="match status" value="1"/>
</dbReference>
<organism evidence="2 3">
    <name type="scientific">Aerophototrophica crusticola</name>
    <dbReference type="NCBI Taxonomy" id="1709002"/>
    <lineage>
        <taxon>Bacteria</taxon>
        <taxon>Pseudomonadati</taxon>
        <taxon>Pseudomonadota</taxon>
        <taxon>Alphaproteobacteria</taxon>
        <taxon>Rhodospirillales</taxon>
        <taxon>Rhodospirillaceae</taxon>
        <taxon>Aerophototrophica</taxon>
    </lineage>
</organism>
<evidence type="ECO:0000313" key="2">
    <source>
        <dbReference type="EMBL" id="QJE74907.1"/>
    </source>
</evidence>
<dbReference type="EMBL" id="CP051775">
    <property type="protein sequence ID" value="QJE74907.1"/>
    <property type="molecule type" value="Genomic_DNA"/>
</dbReference>